<accession>A0A562Q9S6</accession>
<evidence type="ECO:0008006" key="3">
    <source>
        <dbReference type="Google" id="ProtNLM"/>
    </source>
</evidence>
<keyword evidence="2" id="KW-1185">Reference proteome</keyword>
<dbReference type="AlphaFoldDB" id="A0A562Q9S6"/>
<dbReference type="EMBL" id="VLKY01000008">
    <property type="protein sequence ID" value="TWI53463.1"/>
    <property type="molecule type" value="Genomic_DNA"/>
</dbReference>
<dbReference type="CDD" id="cd02947">
    <property type="entry name" value="TRX_family"/>
    <property type="match status" value="1"/>
</dbReference>
<reference evidence="1 2" key="1">
    <citation type="journal article" date="2015" name="Stand. Genomic Sci.">
        <title>Genomic Encyclopedia of Bacterial and Archaeal Type Strains, Phase III: the genomes of soil and plant-associated and newly described type strains.</title>
        <authorList>
            <person name="Whitman W.B."/>
            <person name="Woyke T."/>
            <person name="Klenk H.P."/>
            <person name="Zhou Y."/>
            <person name="Lilburn T.G."/>
            <person name="Beck B.J."/>
            <person name="De Vos P."/>
            <person name="Vandamme P."/>
            <person name="Eisen J.A."/>
            <person name="Garrity G."/>
            <person name="Hugenholtz P."/>
            <person name="Kyrpides N.C."/>
        </authorList>
    </citation>
    <scope>NUCLEOTIDE SEQUENCE [LARGE SCALE GENOMIC DNA]</scope>
    <source>
        <strain evidence="1 2">CGMCC 1.6858</strain>
    </source>
</reference>
<dbReference type="InterPro" id="IPR036249">
    <property type="entry name" value="Thioredoxin-like_sf"/>
</dbReference>
<dbReference type="OrthoDB" id="5295821at2"/>
<sequence length="108" mass="11787">MELNDLDADQALLSLSGATLLLFTAEGCASCRWARQRLPAMMLPVDRIAWVDAGRNGGLVQRYGVYHLPALFVIREGLFYGALNVALTQQALSDAIVRCLGKVPEELP</sequence>
<organism evidence="1 2">
    <name type="scientific">Pseudomonas duriflava</name>
    <dbReference type="NCBI Taxonomy" id="459528"/>
    <lineage>
        <taxon>Bacteria</taxon>
        <taxon>Pseudomonadati</taxon>
        <taxon>Pseudomonadota</taxon>
        <taxon>Gammaproteobacteria</taxon>
        <taxon>Pseudomonadales</taxon>
        <taxon>Pseudomonadaceae</taxon>
        <taxon>Pseudomonas</taxon>
    </lineage>
</organism>
<evidence type="ECO:0000313" key="2">
    <source>
        <dbReference type="Proteomes" id="UP000316905"/>
    </source>
</evidence>
<gene>
    <name evidence="1" type="ORF">IQ22_02680</name>
</gene>
<dbReference type="Gene3D" id="3.40.30.10">
    <property type="entry name" value="Glutaredoxin"/>
    <property type="match status" value="1"/>
</dbReference>
<dbReference type="RefSeq" id="WP_145142515.1">
    <property type="nucleotide sequence ID" value="NZ_VLKY01000008.1"/>
</dbReference>
<dbReference type="Proteomes" id="UP000316905">
    <property type="component" value="Unassembled WGS sequence"/>
</dbReference>
<protein>
    <recommendedName>
        <fullName evidence="3">Thioredoxin</fullName>
    </recommendedName>
</protein>
<name>A0A562Q9S6_9PSED</name>
<comment type="caution">
    <text evidence="1">The sequence shown here is derived from an EMBL/GenBank/DDBJ whole genome shotgun (WGS) entry which is preliminary data.</text>
</comment>
<proteinExistence type="predicted"/>
<evidence type="ECO:0000313" key="1">
    <source>
        <dbReference type="EMBL" id="TWI53463.1"/>
    </source>
</evidence>
<dbReference type="SUPFAM" id="SSF52833">
    <property type="entry name" value="Thioredoxin-like"/>
    <property type="match status" value="1"/>
</dbReference>